<gene>
    <name evidence="6" type="ORF">G3I71_07050</name>
</gene>
<dbReference type="NCBIfam" id="NF006741">
    <property type="entry name" value="PRK09269.1"/>
    <property type="match status" value="1"/>
</dbReference>
<dbReference type="InterPro" id="IPR036263">
    <property type="entry name" value="Chorismate_II_sf"/>
</dbReference>
<dbReference type="UniPathway" id="UPA00120">
    <property type="reaction ID" value="UER00203"/>
</dbReference>
<organism evidence="6">
    <name type="scientific">Streptomyces sp. SID12501</name>
    <dbReference type="NCBI Taxonomy" id="2706042"/>
    <lineage>
        <taxon>Bacteria</taxon>
        <taxon>Bacillati</taxon>
        <taxon>Actinomycetota</taxon>
        <taxon>Actinomycetes</taxon>
        <taxon>Kitasatosporales</taxon>
        <taxon>Streptomycetaceae</taxon>
        <taxon>Streptomyces</taxon>
    </lineage>
</organism>
<evidence type="ECO:0000256" key="4">
    <source>
        <dbReference type="ARBA" id="ARBA00023235"/>
    </source>
</evidence>
<dbReference type="EMBL" id="JAAGLU010000005">
    <property type="protein sequence ID" value="NEC85591.1"/>
    <property type="molecule type" value="Genomic_DNA"/>
</dbReference>
<dbReference type="InterPro" id="IPR002701">
    <property type="entry name" value="CM_II_prokaryot"/>
</dbReference>
<comment type="pathway">
    <text evidence="1">Metabolic intermediate biosynthesis; prephenate biosynthesis; prephenate from chorismate: step 1/1.</text>
</comment>
<dbReference type="PANTHER" id="PTHR38041">
    <property type="entry name" value="CHORISMATE MUTASE"/>
    <property type="match status" value="1"/>
</dbReference>
<dbReference type="Gene3D" id="1.20.59.10">
    <property type="entry name" value="Chorismate mutase"/>
    <property type="match status" value="1"/>
</dbReference>
<feature type="domain" description="Chorismate mutase" evidence="5">
    <location>
        <begin position="55"/>
        <end position="157"/>
    </location>
</feature>
<dbReference type="GO" id="GO:0004106">
    <property type="term" value="F:chorismate mutase activity"/>
    <property type="evidence" value="ECO:0007669"/>
    <property type="project" value="UniProtKB-EC"/>
</dbReference>
<dbReference type="InterPro" id="IPR008240">
    <property type="entry name" value="Chorismate_mutase_periplasmic"/>
</dbReference>
<dbReference type="SMART" id="SM00830">
    <property type="entry name" value="CM_2"/>
    <property type="match status" value="1"/>
</dbReference>
<dbReference type="NCBIfam" id="TIGR01806">
    <property type="entry name" value="CM_mono2"/>
    <property type="match status" value="1"/>
</dbReference>
<protein>
    <recommendedName>
        <fullName evidence="2">chorismate mutase</fullName>
        <ecNumber evidence="2">5.4.99.5</ecNumber>
    </recommendedName>
</protein>
<keyword evidence="3" id="KW-0732">Signal</keyword>
<dbReference type="AlphaFoldDB" id="A0A6B3BIJ4"/>
<dbReference type="PROSITE" id="PS51168">
    <property type="entry name" value="CHORISMATE_MUT_2"/>
    <property type="match status" value="1"/>
</dbReference>
<evidence type="ECO:0000256" key="2">
    <source>
        <dbReference type="ARBA" id="ARBA00012404"/>
    </source>
</evidence>
<sequence length="239" mass="25148">MGRAKADHSGRIFCCLAQGFGPAPARPPPTERNPVRSVLLAVCASAVLAVSGAAPAVADTSTPVRAGAVASSPTFSSTSLTSLTSLTDLFAERLLVADKVAAAKYGTDKPIDDPVREQQILADVSARAVGLGLDPEAVAAVFRDQIEANKVVQRGLYARWDAHPELRPAERPDLVKEVRPILDRITNELLDALRETVGVRAGDLCEVRLVLAAGRSARGYRLDGLHVEGLGRAVPSVCG</sequence>
<dbReference type="GO" id="GO:0009697">
    <property type="term" value="P:salicylic acid biosynthetic process"/>
    <property type="evidence" value="ECO:0007669"/>
    <property type="project" value="TreeGrafter"/>
</dbReference>
<dbReference type="InterPro" id="IPR051331">
    <property type="entry name" value="Chorismate_mutase-related"/>
</dbReference>
<evidence type="ECO:0000256" key="3">
    <source>
        <dbReference type="ARBA" id="ARBA00022729"/>
    </source>
</evidence>
<keyword evidence="4 6" id="KW-0413">Isomerase</keyword>
<name>A0A6B3BIJ4_9ACTN</name>
<dbReference type="InterPro" id="IPR036979">
    <property type="entry name" value="CM_dom_sf"/>
</dbReference>
<dbReference type="GO" id="GO:0046417">
    <property type="term" value="P:chorismate metabolic process"/>
    <property type="evidence" value="ECO:0007669"/>
    <property type="project" value="InterPro"/>
</dbReference>
<reference evidence="6" key="1">
    <citation type="submission" date="2020-01" db="EMBL/GenBank/DDBJ databases">
        <title>Insect and environment-associated Actinomycetes.</title>
        <authorList>
            <person name="Currrie C."/>
            <person name="Chevrette M."/>
            <person name="Carlson C."/>
            <person name="Stubbendieck R."/>
            <person name="Wendt-Pienkowski E."/>
        </authorList>
    </citation>
    <scope>NUCLEOTIDE SEQUENCE</scope>
    <source>
        <strain evidence="6">SID12501</strain>
    </source>
</reference>
<dbReference type="EC" id="5.4.99.5" evidence="2"/>
<comment type="caution">
    <text evidence="6">The sequence shown here is derived from an EMBL/GenBank/DDBJ whole genome shotgun (WGS) entry which is preliminary data.</text>
</comment>
<accession>A0A6B3BIJ4</accession>
<evidence type="ECO:0000313" key="6">
    <source>
        <dbReference type="EMBL" id="NEC85591.1"/>
    </source>
</evidence>
<evidence type="ECO:0000256" key="1">
    <source>
        <dbReference type="ARBA" id="ARBA00004817"/>
    </source>
</evidence>
<dbReference type="Pfam" id="PF01817">
    <property type="entry name" value="CM_2"/>
    <property type="match status" value="1"/>
</dbReference>
<dbReference type="PANTHER" id="PTHR38041:SF2">
    <property type="entry name" value="SECRETED CHORISMATE MUTASE"/>
    <property type="match status" value="1"/>
</dbReference>
<proteinExistence type="predicted"/>
<evidence type="ECO:0000259" key="5">
    <source>
        <dbReference type="PROSITE" id="PS51168"/>
    </source>
</evidence>
<dbReference type="SUPFAM" id="SSF48600">
    <property type="entry name" value="Chorismate mutase II"/>
    <property type="match status" value="1"/>
</dbReference>